<dbReference type="AlphaFoldDB" id="A0A0C1MZI7"/>
<keyword evidence="4" id="KW-1185">Reference proteome</keyword>
<dbReference type="OrthoDB" id="9774491at2"/>
<keyword evidence="2" id="KW-0067">ATP-binding</keyword>
<evidence type="ECO:0000313" key="4">
    <source>
        <dbReference type="Proteomes" id="UP000031258"/>
    </source>
</evidence>
<comment type="caution">
    <text evidence="3">The sequence shown here is derived from an EMBL/GenBank/DDBJ whole genome shotgun (WGS) entry which is preliminary data.</text>
</comment>
<dbReference type="SUPFAM" id="SSF52540">
    <property type="entry name" value="P-loop containing nucleoside triphosphate hydrolases"/>
    <property type="match status" value="1"/>
</dbReference>
<dbReference type="Gene3D" id="3.40.50.300">
    <property type="entry name" value="P-loop containing nucleotide triphosphate hydrolases"/>
    <property type="match status" value="1"/>
</dbReference>
<evidence type="ECO:0000313" key="3">
    <source>
        <dbReference type="EMBL" id="KIE05491.1"/>
    </source>
</evidence>
<organism evidence="3 4">
    <name type="scientific">Candidatus Jidaibacter acanthamoebae</name>
    <dbReference type="NCBI Taxonomy" id="86105"/>
    <lineage>
        <taxon>Bacteria</taxon>
        <taxon>Pseudomonadati</taxon>
        <taxon>Pseudomonadota</taxon>
        <taxon>Alphaproteobacteria</taxon>
        <taxon>Rickettsiales</taxon>
        <taxon>Candidatus Midichloriaceae</taxon>
        <taxon>Candidatus Jidaibacter</taxon>
    </lineage>
</organism>
<dbReference type="GO" id="GO:0005524">
    <property type="term" value="F:ATP binding"/>
    <property type="evidence" value="ECO:0007669"/>
    <property type="project" value="UniProtKB-KW"/>
</dbReference>
<dbReference type="Proteomes" id="UP000031258">
    <property type="component" value="Unassembled WGS sequence"/>
</dbReference>
<dbReference type="EMBL" id="JSWE01000092">
    <property type="protein sequence ID" value="KIE05491.1"/>
    <property type="molecule type" value="Genomic_DNA"/>
</dbReference>
<evidence type="ECO:0000256" key="1">
    <source>
        <dbReference type="ARBA" id="ARBA00022741"/>
    </source>
</evidence>
<reference evidence="3 4" key="1">
    <citation type="submission" date="2014-11" db="EMBL/GenBank/DDBJ databases">
        <title>A Rickettsiales Symbiont of Amoebae With Ancient Features.</title>
        <authorList>
            <person name="Schulz F."/>
            <person name="Martijn J."/>
            <person name="Wascher F."/>
            <person name="Kostanjsek R."/>
            <person name="Ettema T.J."/>
            <person name="Horn M."/>
        </authorList>
    </citation>
    <scope>NUCLEOTIDE SEQUENCE [LARGE SCALE GENOMIC DNA]</scope>
    <source>
        <strain evidence="3 4">UWC36</strain>
    </source>
</reference>
<accession>A0A0C1MZI7</accession>
<dbReference type="STRING" id="86105.NF27_DP00350"/>
<keyword evidence="1" id="KW-0547">Nucleotide-binding</keyword>
<dbReference type="InterPro" id="IPR005654">
    <property type="entry name" value="ATPase_AFG1-like"/>
</dbReference>
<name>A0A0C1MZI7_9RICK</name>
<gene>
    <name evidence="3" type="ORF">NF27_DP00350</name>
</gene>
<protein>
    <submittedName>
        <fullName evidence="3">AFG1-like ATPase</fullName>
    </submittedName>
</protein>
<dbReference type="InterPro" id="IPR027417">
    <property type="entry name" value="P-loop_NTPase"/>
</dbReference>
<evidence type="ECO:0000256" key="2">
    <source>
        <dbReference type="ARBA" id="ARBA00022840"/>
    </source>
</evidence>
<dbReference type="GO" id="GO:0016887">
    <property type="term" value="F:ATP hydrolysis activity"/>
    <property type="evidence" value="ECO:0007669"/>
    <property type="project" value="InterPro"/>
</dbReference>
<dbReference type="RefSeq" id="WP_161791787.1">
    <property type="nucleotide sequence ID" value="NZ_JSWE01000092.1"/>
</dbReference>
<dbReference type="PANTHER" id="PTHR12169">
    <property type="entry name" value="ATPASE N2B"/>
    <property type="match status" value="1"/>
</dbReference>
<dbReference type="NCBIfam" id="NF040713">
    <property type="entry name" value="ZapE"/>
    <property type="match status" value="1"/>
</dbReference>
<dbReference type="Pfam" id="PF03969">
    <property type="entry name" value="AFG1_ATPase"/>
    <property type="match status" value="1"/>
</dbReference>
<dbReference type="GO" id="GO:0005737">
    <property type="term" value="C:cytoplasm"/>
    <property type="evidence" value="ECO:0007669"/>
    <property type="project" value="TreeGrafter"/>
</dbReference>
<sequence length="384" mass="44782">MLTAACTWLNFMGVNLKELYSNFIKNKGLENDPGQFELVNILDQYKPSLETRNQPLIKRIFSKGSPNKEEKKKGIYIYGDVGRGKSMIMDLFYNSLNLKNKQRIHFHQFMLDFHNALHKYREEIQSISNSDDQVIMLAKQIAKKATVICLDELQVNNIADAMIVDRLFTAIIGEGTFIVITSNRHPEELFKDGLQRERFVPFIDLIKQNFLIFHLNNFKDYRLDKLTCLDKLFFSPLNQETKDRINEIIGTITGNKKLERKELFIEDNKILKLERTYGNIAVFTFNELCLMPLGAIDYFKIAQNFNTLVIEDIPELTNDNHNEALRFITLIDCLYENHTRLICSAANPIEKMYNGTRNRFEFGRTISRLTEMQSAEYMMAPQKP</sequence>
<proteinExistence type="predicted"/>
<dbReference type="PANTHER" id="PTHR12169:SF6">
    <property type="entry name" value="AFG1-LIKE ATPASE"/>
    <property type="match status" value="1"/>
</dbReference>
<dbReference type="PATRIC" id="fig|86105.3.peg.579"/>